<keyword evidence="1" id="KW-1133">Transmembrane helix</keyword>
<evidence type="ECO:0000313" key="2">
    <source>
        <dbReference type="Proteomes" id="UP000887563"/>
    </source>
</evidence>
<accession>A0A914KPM0</accession>
<dbReference type="Proteomes" id="UP000887563">
    <property type="component" value="Unplaced"/>
</dbReference>
<keyword evidence="1" id="KW-0472">Membrane</keyword>
<dbReference type="WBParaSite" id="Minc3s00069g03437">
    <property type="protein sequence ID" value="Minc3s00069g03437"/>
    <property type="gene ID" value="Minc3s00069g03437"/>
</dbReference>
<keyword evidence="1" id="KW-0812">Transmembrane</keyword>
<name>A0A914KPM0_MELIC</name>
<feature type="transmembrane region" description="Helical" evidence="1">
    <location>
        <begin position="12"/>
        <end position="44"/>
    </location>
</feature>
<reference evidence="3" key="1">
    <citation type="submission" date="2022-11" db="UniProtKB">
        <authorList>
            <consortium name="WormBaseParasite"/>
        </authorList>
    </citation>
    <scope>IDENTIFICATION</scope>
</reference>
<dbReference type="AlphaFoldDB" id="A0A914KPM0"/>
<evidence type="ECO:0000256" key="1">
    <source>
        <dbReference type="SAM" id="Phobius"/>
    </source>
</evidence>
<sequence length="93" mass="10517">MADAAAGGFLIGLYVVLIFIWSCLPCIIICVAVGGAIGLVAYCINKSNREERENAMRFQQMVIQNKRLITTTTIGDKQQKKKVLIIYYYYYRG</sequence>
<organism evidence="2 3">
    <name type="scientific">Meloidogyne incognita</name>
    <name type="common">Southern root-knot nematode worm</name>
    <name type="synonym">Oxyuris incognita</name>
    <dbReference type="NCBI Taxonomy" id="6306"/>
    <lineage>
        <taxon>Eukaryota</taxon>
        <taxon>Metazoa</taxon>
        <taxon>Ecdysozoa</taxon>
        <taxon>Nematoda</taxon>
        <taxon>Chromadorea</taxon>
        <taxon>Rhabditida</taxon>
        <taxon>Tylenchina</taxon>
        <taxon>Tylenchomorpha</taxon>
        <taxon>Tylenchoidea</taxon>
        <taxon>Meloidogynidae</taxon>
        <taxon>Meloidogyninae</taxon>
        <taxon>Meloidogyne</taxon>
        <taxon>Meloidogyne incognita group</taxon>
    </lineage>
</organism>
<proteinExistence type="predicted"/>
<keyword evidence="2" id="KW-1185">Reference proteome</keyword>
<protein>
    <submittedName>
        <fullName evidence="3">Candidate secreted effector</fullName>
    </submittedName>
</protein>
<evidence type="ECO:0000313" key="3">
    <source>
        <dbReference type="WBParaSite" id="Minc3s00069g03437"/>
    </source>
</evidence>